<dbReference type="EMBL" id="JACHFN010000014">
    <property type="protein sequence ID" value="MBB5235686.1"/>
    <property type="molecule type" value="Genomic_DNA"/>
</dbReference>
<gene>
    <name evidence="1" type="ORF">HNQ09_003144</name>
</gene>
<sequence>MDDNALARYLARQAQALGLDLRTLDCAGPEALRAFAEASLQELSARGLLSGEEAVGCWSAPRFSGH</sequence>
<comment type="caution">
    <text evidence="1">The sequence shown here is derived from an EMBL/GenBank/DDBJ whole genome shotgun (WGS) entry which is preliminary data.</text>
</comment>
<evidence type="ECO:0000313" key="2">
    <source>
        <dbReference type="Proteomes" id="UP000525389"/>
    </source>
</evidence>
<protein>
    <submittedName>
        <fullName evidence="1">Uncharacterized protein</fullName>
    </submittedName>
</protein>
<keyword evidence="2" id="KW-1185">Reference proteome</keyword>
<proteinExistence type="predicted"/>
<dbReference type="AlphaFoldDB" id="A0A7W8LRA8"/>
<organism evidence="1 2">
    <name type="scientific">Deinococcus budaensis</name>
    <dbReference type="NCBI Taxonomy" id="1665626"/>
    <lineage>
        <taxon>Bacteria</taxon>
        <taxon>Thermotogati</taxon>
        <taxon>Deinococcota</taxon>
        <taxon>Deinococci</taxon>
        <taxon>Deinococcales</taxon>
        <taxon>Deinococcaceae</taxon>
        <taxon>Deinococcus</taxon>
    </lineage>
</organism>
<name>A0A7W8LRA8_9DEIO</name>
<dbReference type="RefSeq" id="WP_184031155.1">
    <property type="nucleotide sequence ID" value="NZ_JACHFN010000014.1"/>
</dbReference>
<dbReference type="Proteomes" id="UP000525389">
    <property type="component" value="Unassembled WGS sequence"/>
</dbReference>
<accession>A0A7W8LRA8</accession>
<evidence type="ECO:0000313" key="1">
    <source>
        <dbReference type="EMBL" id="MBB5235686.1"/>
    </source>
</evidence>
<reference evidence="1 2" key="1">
    <citation type="submission" date="2020-08" db="EMBL/GenBank/DDBJ databases">
        <title>Genomic Encyclopedia of Type Strains, Phase IV (KMG-IV): sequencing the most valuable type-strain genomes for metagenomic binning, comparative biology and taxonomic classification.</title>
        <authorList>
            <person name="Goeker M."/>
        </authorList>
    </citation>
    <scope>NUCLEOTIDE SEQUENCE [LARGE SCALE GENOMIC DNA]</scope>
    <source>
        <strain evidence="1 2">DSM 101791</strain>
    </source>
</reference>